<keyword evidence="2" id="KW-0812">Transmembrane</keyword>
<dbReference type="AlphaFoldDB" id="A0A316FEE7"/>
<keyword evidence="2" id="KW-0472">Membrane</keyword>
<comment type="caution">
    <text evidence="3">The sequence shown here is derived from an EMBL/GenBank/DDBJ whole genome shotgun (WGS) entry which is preliminary data.</text>
</comment>
<name>A0A316FEE7_9GAMM</name>
<keyword evidence="2" id="KW-1133">Transmembrane helix</keyword>
<reference evidence="3 4" key="1">
    <citation type="submission" date="2018-05" db="EMBL/GenBank/DDBJ databases">
        <title>Genomic Encyclopedia of Type Strains, Phase IV (KMG-IV): sequencing the most valuable type-strain genomes for metagenomic binning, comparative biology and taxonomic classification.</title>
        <authorList>
            <person name="Goeker M."/>
        </authorList>
    </citation>
    <scope>NUCLEOTIDE SEQUENCE [LARGE SCALE GENOMIC DNA]</scope>
    <source>
        <strain evidence="3 4">DSM 25350</strain>
    </source>
</reference>
<evidence type="ECO:0000256" key="2">
    <source>
        <dbReference type="SAM" id="Phobius"/>
    </source>
</evidence>
<dbReference type="OrthoDB" id="5752177at2"/>
<evidence type="ECO:0000313" key="4">
    <source>
        <dbReference type="Proteomes" id="UP000245790"/>
    </source>
</evidence>
<sequence>MKIFRLSGIIIAAVFAVVVWLLATVVVNYWLKNIVESQGSKANGATVALNDSSIGWLSGGLLFEGLSIANPDDLMSNRIELDRLQFDLSIQSLLKGDLHVDKLDVLNIKLNQPRQQAAEKFQSSDTESGFNWPKRAVAKAKSVDVQALLQKVNIQSPEMYREFSERLTTQKQQWQQQRESLPDKARIEQHQAEYKKLQAKLKDANTLEKLKVAKDIKQLLKEVDADRKKIAEFKQSVSDGIGGIKNDWQSLQKQVGKDTDLAMSIASLSPEGIKHLASSFLGESTAHWLHLALDNVDRLKALSSNKNPDKKAAEPREGVDIAFGPEPVKPSLWIKQTAISGLLQMAGQQGQLSGEASNIASELLPGLPMSLNMAMLLPDHQKASGNLSLKVRHKQDSNNPVSGKFDLNQWPIENWSVSEGQINLSEALMNANLDIATSESSVTLDFNAQLTDFKLKSDLSNADNTLRQLTDVLNEAERIDLNIKVTKTDSQTTINLSSNLDKLLFNKVKQELQQKADAVKQKVRASVEQKVAEQKAAIEDKLSGLLQFDEQLKKQLSELDMG</sequence>
<accession>A0A316FEE7</accession>
<dbReference type="Proteomes" id="UP000245790">
    <property type="component" value="Unassembled WGS sequence"/>
</dbReference>
<gene>
    <name evidence="3" type="ORF">C8D97_11126</name>
</gene>
<proteinExistence type="predicted"/>
<dbReference type="NCBIfam" id="TIGR03545">
    <property type="entry name" value="TIGR03545 family protein"/>
    <property type="match status" value="1"/>
</dbReference>
<evidence type="ECO:0000313" key="3">
    <source>
        <dbReference type="EMBL" id="PWK47281.1"/>
    </source>
</evidence>
<dbReference type="EMBL" id="QGGU01000011">
    <property type="protein sequence ID" value="PWK47281.1"/>
    <property type="molecule type" value="Genomic_DNA"/>
</dbReference>
<keyword evidence="4" id="KW-1185">Reference proteome</keyword>
<dbReference type="InterPro" id="IPR019934">
    <property type="entry name" value="CHP03545"/>
</dbReference>
<feature type="transmembrane region" description="Helical" evidence="2">
    <location>
        <begin position="7"/>
        <end position="31"/>
    </location>
</feature>
<keyword evidence="1" id="KW-0175">Coiled coil</keyword>
<dbReference type="RefSeq" id="WP_109764535.1">
    <property type="nucleotide sequence ID" value="NZ_QGGU01000011.1"/>
</dbReference>
<feature type="coiled-coil region" evidence="1">
    <location>
        <begin position="187"/>
        <end position="236"/>
    </location>
</feature>
<protein>
    <submittedName>
        <fullName evidence="3">Uncharacterized protein (TIGR03545 family)</fullName>
    </submittedName>
</protein>
<organism evidence="3 4">
    <name type="scientific">Pleionea mediterranea</name>
    <dbReference type="NCBI Taxonomy" id="523701"/>
    <lineage>
        <taxon>Bacteria</taxon>
        <taxon>Pseudomonadati</taxon>
        <taxon>Pseudomonadota</taxon>
        <taxon>Gammaproteobacteria</taxon>
        <taxon>Oceanospirillales</taxon>
        <taxon>Pleioneaceae</taxon>
        <taxon>Pleionea</taxon>
    </lineage>
</organism>
<evidence type="ECO:0000256" key="1">
    <source>
        <dbReference type="SAM" id="Coils"/>
    </source>
</evidence>